<dbReference type="AlphaFoldDB" id="A0A2Z7CJQ9"/>
<accession>A0A2Z7CJQ9</accession>
<evidence type="ECO:0000313" key="1">
    <source>
        <dbReference type="EMBL" id="KZV44919.1"/>
    </source>
</evidence>
<protein>
    <submittedName>
        <fullName evidence="1">Uncharacterized protein</fullName>
    </submittedName>
</protein>
<dbReference type="EMBL" id="KQ996469">
    <property type="protein sequence ID" value="KZV44919.1"/>
    <property type="molecule type" value="Genomic_DNA"/>
</dbReference>
<dbReference type="Proteomes" id="UP000250235">
    <property type="component" value="Unassembled WGS sequence"/>
</dbReference>
<proteinExistence type="predicted"/>
<sequence length="131" mass="15174">MRQERSKRPKLVHPLSAISATTTGYVVAIQPVTGVDGILKRWWLRILIWRMLSQKLLGIQVLRHTLKLPLQERLLLLEILIWRTILFVGVVAQPRRLLRFERSTGSPRAHGSYSDDENRAQGSWLCWGIKI</sequence>
<gene>
    <name evidence="1" type="ORF">F511_06541</name>
</gene>
<name>A0A2Z7CJQ9_9LAMI</name>
<organism evidence="1 2">
    <name type="scientific">Dorcoceras hygrometricum</name>
    <dbReference type="NCBI Taxonomy" id="472368"/>
    <lineage>
        <taxon>Eukaryota</taxon>
        <taxon>Viridiplantae</taxon>
        <taxon>Streptophyta</taxon>
        <taxon>Embryophyta</taxon>
        <taxon>Tracheophyta</taxon>
        <taxon>Spermatophyta</taxon>
        <taxon>Magnoliopsida</taxon>
        <taxon>eudicotyledons</taxon>
        <taxon>Gunneridae</taxon>
        <taxon>Pentapetalae</taxon>
        <taxon>asterids</taxon>
        <taxon>lamiids</taxon>
        <taxon>Lamiales</taxon>
        <taxon>Gesneriaceae</taxon>
        <taxon>Didymocarpoideae</taxon>
        <taxon>Trichosporeae</taxon>
        <taxon>Loxocarpinae</taxon>
        <taxon>Dorcoceras</taxon>
    </lineage>
</organism>
<evidence type="ECO:0000313" key="2">
    <source>
        <dbReference type="Proteomes" id="UP000250235"/>
    </source>
</evidence>
<reference evidence="1 2" key="1">
    <citation type="journal article" date="2015" name="Proc. Natl. Acad. Sci. U.S.A.">
        <title>The resurrection genome of Boea hygrometrica: A blueprint for survival of dehydration.</title>
        <authorList>
            <person name="Xiao L."/>
            <person name="Yang G."/>
            <person name="Zhang L."/>
            <person name="Yang X."/>
            <person name="Zhao S."/>
            <person name="Ji Z."/>
            <person name="Zhou Q."/>
            <person name="Hu M."/>
            <person name="Wang Y."/>
            <person name="Chen M."/>
            <person name="Xu Y."/>
            <person name="Jin H."/>
            <person name="Xiao X."/>
            <person name="Hu G."/>
            <person name="Bao F."/>
            <person name="Hu Y."/>
            <person name="Wan P."/>
            <person name="Li L."/>
            <person name="Deng X."/>
            <person name="Kuang T."/>
            <person name="Xiang C."/>
            <person name="Zhu J.K."/>
            <person name="Oliver M.J."/>
            <person name="He Y."/>
        </authorList>
    </citation>
    <scope>NUCLEOTIDE SEQUENCE [LARGE SCALE GENOMIC DNA]</scope>
    <source>
        <strain evidence="2">cv. XS01</strain>
    </source>
</reference>
<keyword evidence="2" id="KW-1185">Reference proteome</keyword>